<dbReference type="InterPro" id="IPR006645">
    <property type="entry name" value="NGN-like_dom"/>
</dbReference>
<name>A0A553C680_9FLAO</name>
<accession>A0A553C680</accession>
<dbReference type="OrthoDB" id="9796143at2"/>
<evidence type="ECO:0000313" key="5">
    <source>
        <dbReference type="EMBL" id="TRX15966.1"/>
    </source>
</evidence>
<evidence type="ECO:0000256" key="3">
    <source>
        <dbReference type="ARBA" id="ARBA00023163"/>
    </source>
</evidence>
<dbReference type="GO" id="GO:0006354">
    <property type="term" value="P:DNA-templated transcription elongation"/>
    <property type="evidence" value="ECO:0007669"/>
    <property type="project" value="InterPro"/>
</dbReference>
<keyword evidence="2" id="KW-0805">Transcription regulation</keyword>
<evidence type="ECO:0000256" key="2">
    <source>
        <dbReference type="ARBA" id="ARBA00023015"/>
    </source>
</evidence>
<keyword evidence="6" id="KW-1185">Reference proteome</keyword>
<sequence>MNWYVVYTKPKWEKRVSDQLLKFGVNCFCPLVNKVQQYSDRKKKVVVPLFNNYVFVQLAEKDRNLVFGSPGVIRYLFWLGKHAIVKDNEINTIKDWIAKGDKLDISVSQHKVGDTIKLNSSPFLDQNAIIKEITNKHYILVLESLGCILKIEHLA</sequence>
<keyword evidence="1" id="KW-0889">Transcription antitermination</keyword>
<dbReference type="CDD" id="cd09895">
    <property type="entry name" value="NGN_SP_UpxY"/>
    <property type="match status" value="1"/>
</dbReference>
<protein>
    <submittedName>
        <fullName evidence="5">UpxY family transcription antiterminator</fullName>
    </submittedName>
</protein>
<comment type="caution">
    <text evidence="5">The sequence shown here is derived from an EMBL/GenBank/DDBJ whole genome shotgun (WGS) entry which is preliminary data.</text>
</comment>
<evidence type="ECO:0000259" key="4">
    <source>
        <dbReference type="Pfam" id="PF02357"/>
    </source>
</evidence>
<gene>
    <name evidence="5" type="ORF">FNW17_15520</name>
</gene>
<dbReference type="SUPFAM" id="SSF82679">
    <property type="entry name" value="N-utilization substance G protein NusG, N-terminal domain"/>
    <property type="match status" value="1"/>
</dbReference>
<organism evidence="5 6">
    <name type="scientific">Flavobacterium franklandianum</name>
    <dbReference type="NCBI Taxonomy" id="2594430"/>
    <lineage>
        <taxon>Bacteria</taxon>
        <taxon>Pseudomonadati</taxon>
        <taxon>Bacteroidota</taxon>
        <taxon>Flavobacteriia</taxon>
        <taxon>Flavobacteriales</taxon>
        <taxon>Flavobacteriaceae</taxon>
        <taxon>Flavobacterium</taxon>
    </lineage>
</organism>
<dbReference type="Gene3D" id="3.30.70.940">
    <property type="entry name" value="NusG, N-terminal domain"/>
    <property type="match status" value="1"/>
</dbReference>
<evidence type="ECO:0000313" key="6">
    <source>
        <dbReference type="Proteomes" id="UP000318585"/>
    </source>
</evidence>
<reference evidence="5 6" key="1">
    <citation type="submission" date="2019-07" db="EMBL/GenBank/DDBJ databases">
        <title>Novel species of Flavobacterium.</title>
        <authorList>
            <person name="Liu Q."/>
            <person name="Xin Y.-H."/>
        </authorList>
    </citation>
    <scope>NUCLEOTIDE SEQUENCE [LARGE SCALE GENOMIC DNA]</scope>
    <source>
        <strain evidence="5 6">LB3P56</strain>
    </source>
</reference>
<dbReference type="AlphaFoldDB" id="A0A553C680"/>
<keyword evidence="3" id="KW-0804">Transcription</keyword>
<dbReference type="Proteomes" id="UP000318585">
    <property type="component" value="Unassembled WGS sequence"/>
</dbReference>
<proteinExistence type="predicted"/>
<feature type="domain" description="NusG-like N-terminal" evidence="4">
    <location>
        <begin position="1"/>
        <end position="93"/>
    </location>
</feature>
<dbReference type="InterPro" id="IPR043425">
    <property type="entry name" value="NusG-like"/>
</dbReference>
<dbReference type="Pfam" id="PF02357">
    <property type="entry name" value="NusG"/>
    <property type="match status" value="1"/>
</dbReference>
<evidence type="ECO:0000256" key="1">
    <source>
        <dbReference type="ARBA" id="ARBA00022814"/>
    </source>
</evidence>
<dbReference type="PANTHER" id="PTHR30265:SF4">
    <property type="entry name" value="KOW MOTIF FAMILY PROTEIN, EXPRESSED"/>
    <property type="match status" value="1"/>
</dbReference>
<dbReference type="EMBL" id="VJZR01000024">
    <property type="protein sequence ID" value="TRX15966.1"/>
    <property type="molecule type" value="Genomic_DNA"/>
</dbReference>
<dbReference type="InterPro" id="IPR036735">
    <property type="entry name" value="NGN_dom_sf"/>
</dbReference>
<dbReference type="RefSeq" id="WP_144072133.1">
    <property type="nucleotide sequence ID" value="NZ_VJZR01000024.1"/>
</dbReference>
<dbReference type="GO" id="GO:0031564">
    <property type="term" value="P:transcription antitermination"/>
    <property type="evidence" value="ECO:0007669"/>
    <property type="project" value="UniProtKB-KW"/>
</dbReference>
<dbReference type="PANTHER" id="PTHR30265">
    <property type="entry name" value="RHO-INTERACTING TRANSCRIPTION TERMINATION FACTOR NUSG"/>
    <property type="match status" value="1"/>
</dbReference>
<dbReference type="NCBIfam" id="NF033644">
    <property type="entry name" value="antiterm_UpxY"/>
    <property type="match status" value="1"/>
</dbReference>